<evidence type="ECO:0000256" key="3">
    <source>
        <dbReference type="ARBA" id="ARBA00022771"/>
    </source>
</evidence>
<dbReference type="RefSeq" id="XP_002111329.1">
    <property type="nucleotide sequence ID" value="XM_002111293.1"/>
</dbReference>
<feature type="compositionally biased region" description="Basic and acidic residues" evidence="9">
    <location>
        <begin position="333"/>
        <end position="364"/>
    </location>
</feature>
<accession>B3RU99</accession>
<evidence type="ECO:0000313" key="12">
    <source>
        <dbReference type="EMBL" id="EDV25296.1"/>
    </source>
</evidence>
<feature type="domain" description="RRM" evidence="10">
    <location>
        <begin position="173"/>
        <end position="279"/>
    </location>
</feature>
<dbReference type="Pfam" id="PF00076">
    <property type="entry name" value="RRM_1"/>
    <property type="match status" value="1"/>
</dbReference>
<evidence type="ECO:0000256" key="6">
    <source>
        <dbReference type="ARBA" id="ARBA00023125"/>
    </source>
</evidence>
<feature type="zinc finger region" description="C3H1-type" evidence="8">
    <location>
        <begin position="281"/>
        <end position="308"/>
    </location>
</feature>
<reference evidence="12 13" key="1">
    <citation type="journal article" date="2008" name="Nature">
        <title>The Trichoplax genome and the nature of placozoans.</title>
        <authorList>
            <person name="Srivastava M."/>
            <person name="Begovic E."/>
            <person name="Chapman J."/>
            <person name="Putnam N.H."/>
            <person name="Hellsten U."/>
            <person name="Kawashima T."/>
            <person name="Kuo A."/>
            <person name="Mitros T."/>
            <person name="Salamov A."/>
            <person name="Carpenter M.L."/>
            <person name="Signorovitch A.Y."/>
            <person name="Moreno M.A."/>
            <person name="Kamm K."/>
            <person name="Grimwood J."/>
            <person name="Schmutz J."/>
            <person name="Shapiro H."/>
            <person name="Grigoriev I.V."/>
            <person name="Buss L.W."/>
            <person name="Schierwater B."/>
            <person name="Dellaporta S.L."/>
            <person name="Rokhsar D.S."/>
        </authorList>
    </citation>
    <scope>NUCLEOTIDE SEQUENCE [LARGE SCALE GENOMIC DNA]</scope>
    <source>
        <strain evidence="12 13">Grell-BS-1999</strain>
    </source>
</reference>
<dbReference type="PROSITE" id="PS50103">
    <property type="entry name" value="ZF_C3H1"/>
    <property type="match status" value="2"/>
</dbReference>
<protein>
    <submittedName>
        <fullName evidence="12">Uncharacterized protein</fullName>
    </submittedName>
</protein>
<evidence type="ECO:0000259" key="11">
    <source>
        <dbReference type="PROSITE" id="PS50103"/>
    </source>
</evidence>
<dbReference type="InterPro" id="IPR009145">
    <property type="entry name" value="U2AF_small"/>
</dbReference>
<dbReference type="eggNOG" id="KOG2202">
    <property type="taxonomic scope" value="Eukaryota"/>
</dbReference>
<dbReference type="InterPro" id="IPR000571">
    <property type="entry name" value="Znf_CCCH"/>
</dbReference>
<feature type="compositionally biased region" description="Basic and acidic residues" evidence="9">
    <location>
        <begin position="411"/>
        <end position="430"/>
    </location>
</feature>
<dbReference type="Pfam" id="PF00642">
    <property type="entry name" value="zf-CCCH"/>
    <property type="match status" value="1"/>
</dbReference>
<proteinExistence type="predicted"/>
<dbReference type="InterPro" id="IPR035979">
    <property type="entry name" value="RBD_domain_sf"/>
</dbReference>
<evidence type="ECO:0000256" key="9">
    <source>
        <dbReference type="SAM" id="MobiDB-lite"/>
    </source>
</evidence>
<dbReference type="GO" id="GO:0008270">
    <property type="term" value="F:zinc ion binding"/>
    <property type="evidence" value="ECO:0007669"/>
    <property type="project" value="UniProtKB-KW"/>
</dbReference>
<keyword evidence="4 8" id="KW-0862">Zinc</keyword>
<dbReference type="STRING" id="10228.B3RU99"/>
<dbReference type="HOGENOM" id="CLU_029117_0_1_1"/>
<feature type="compositionally biased region" description="Basic residues" evidence="9">
    <location>
        <begin position="431"/>
        <end position="440"/>
    </location>
</feature>
<keyword evidence="5 7" id="KW-0694">RNA-binding</keyword>
<evidence type="ECO:0000256" key="2">
    <source>
        <dbReference type="ARBA" id="ARBA00022737"/>
    </source>
</evidence>
<dbReference type="GeneID" id="6753022"/>
<dbReference type="KEGG" id="tad:TRIADDRAFT_55208"/>
<gene>
    <name evidence="12" type="ORF">TRIADDRAFT_55208</name>
</gene>
<feature type="zinc finger region" description="C3H1-type" evidence="8">
    <location>
        <begin position="141"/>
        <end position="169"/>
    </location>
</feature>
<dbReference type="PROSITE" id="PS50102">
    <property type="entry name" value="RRM"/>
    <property type="match status" value="1"/>
</dbReference>
<dbReference type="GO" id="GO:0089701">
    <property type="term" value="C:U2AF complex"/>
    <property type="evidence" value="ECO:0000318"/>
    <property type="project" value="GO_Central"/>
</dbReference>
<evidence type="ECO:0000256" key="8">
    <source>
        <dbReference type="PROSITE-ProRule" id="PRU00723"/>
    </source>
</evidence>
<dbReference type="SUPFAM" id="SSF54928">
    <property type="entry name" value="RNA-binding domain, RBD"/>
    <property type="match status" value="1"/>
</dbReference>
<dbReference type="SMART" id="SM00356">
    <property type="entry name" value="ZnF_C3H1"/>
    <property type="match status" value="2"/>
</dbReference>
<feature type="domain" description="C3H1-type" evidence="11">
    <location>
        <begin position="141"/>
        <end position="169"/>
    </location>
</feature>
<evidence type="ECO:0000256" key="4">
    <source>
        <dbReference type="ARBA" id="ARBA00022833"/>
    </source>
</evidence>
<dbReference type="AlphaFoldDB" id="B3RU99"/>
<evidence type="ECO:0000256" key="1">
    <source>
        <dbReference type="ARBA" id="ARBA00022723"/>
    </source>
</evidence>
<keyword evidence="1 8" id="KW-0479">Metal-binding</keyword>
<keyword evidence="6" id="KW-0238">DNA-binding</keyword>
<dbReference type="InterPro" id="IPR012677">
    <property type="entry name" value="Nucleotide-bd_a/b_plait_sf"/>
</dbReference>
<organism evidence="12 13">
    <name type="scientific">Trichoplax adhaerens</name>
    <name type="common">Trichoplax reptans</name>
    <dbReference type="NCBI Taxonomy" id="10228"/>
    <lineage>
        <taxon>Eukaryota</taxon>
        <taxon>Metazoa</taxon>
        <taxon>Placozoa</taxon>
        <taxon>Uniplacotomia</taxon>
        <taxon>Trichoplacea</taxon>
        <taxon>Trichoplacidae</taxon>
        <taxon>Trichoplax</taxon>
    </lineage>
</organism>
<dbReference type="PANTHER" id="PTHR12620">
    <property type="entry name" value="U2 SNRNP AUXILIARY FACTOR, SMALL SUBUNIT"/>
    <property type="match status" value="1"/>
</dbReference>
<dbReference type="CDD" id="cd12540">
    <property type="entry name" value="RRM_U2AFBPL"/>
    <property type="match status" value="1"/>
</dbReference>
<feature type="compositionally biased region" description="Basic residues" evidence="9">
    <location>
        <begin position="399"/>
        <end position="410"/>
    </location>
</feature>
<keyword evidence="13" id="KW-1185">Reference proteome</keyword>
<sequence>MAPPICVVVAAAALDAVIEKHGSIEGYEEFQVGKEEEELKERARLHQVWLKKEEKFRNEFQSRQELIKRIQEEEKQRAAENNVSMETDYQEIDWLSCYLYHVLESNTSGSDADESNQDKTPFHNPFAASTNNQYVKGEETFVESKPCPFFNKTGVCRFGDRCSRLHVHPESSRVLLIPNMFTSIGLSEGLQDEQEFDTNLEYSENDLRSQFIEFYNDIYPEFQAAGEIREFKICCNYEPHLRGNVYVEYQSEEECHKAFRMFHGRWYAQRQLFCQFSPVNNWKSAICGLFRQKRCPKGKHCNFLHVFENPVAQSTRSAFNDRHRRHSFNNNRSVRDYGKIENRSSRSDRHRNHDDRVRRSDWHDRHNRRDRSRDNDNYRHEKRSKRSRSPTHDSDNHVDRKRRKKHKHRSRDSADKEESQRESIRSEKRDRKSHHKKKRSSNAVCTQSALVIFFTKLLTYDT</sequence>
<evidence type="ECO:0000313" key="13">
    <source>
        <dbReference type="Proteomes" id="UP000009022"/>
    </source>
</evidence>
<dbReference type="OrthoDB" id="75923at2759"/>
<dbReference type="PhylomeDB" id="B3RU99"/>
<feature type="region of interest" description="Disordered" evidence="9">
    <location>
        <begin position="315"/>
        <end position="443"/>
    </location>
</feature>
<evidence type="ECO:0000259" key="10">
    <source>
        <dbReference type="PROSITE" id="PS50102"/>
    </source>
</evidence>
<dbReference type="GO" id="GO:0030628">
    <property type="term" value="F:pre-mRNA 3'-splice site binding"/>
    <property type="evidence" value="ECO:0000318"/>
    <property type="project" value="GO_Central"/>
</dbReference>
<keyword evidence="3 8" id="KW-0863">Zinc-finger</keyword>
<evidence type="ECO:0000256" key="7">
    <source>
        <dbReference type="PROSITE-ProRule" id="PRU00176"/>
    </source>
</evidence>
<dbReference type="CTD" id="6753022"/>
<name>B3RU99_TRIAD</name>
<dbReference type="GO" id="GO:0000398">
    <property type="term" value="P:mRNA splicing, via spliceosome"/>
    <property type="evidence" value="ECO:0000318"/>
    <property type="project" value="GO_Central"/>
</dbReference>
<dbReference type="SMART" id="SM00361">
    <property type="entry name" value="RRM_1"/>
    <property type="match status" value="1"/>
</dbReference>
<dbReference type="OMA" id="DFNESRC"/>
<dbReference type="Gene3D" id="3.30.70.330">
    <property type="match status" value="1"/>
</dbReference>
<dbReference type="PRINTS" id="PR01848">
    <property type="entry name" value="U2AUXFACTOR"/>
</dbReference>
<feature type="domain" description="C3H1-type" evidence="11">
    <location>
        <begin position="281"/>
        <end position="308"/>
    </location>
</feature>
<dbReference type="InterPro" id="IPR036855">
    <property type="entry name" value="Znf_CCCH_sf"/>
</dbReference>
<dbReference type="Proteomes" id="UP000009022">
    <property type="component" value="Unassembled WGS sequence"/>
</dbReference>
<dbReference type="InParanoid" id="B3RU99"/>
<evidence type="ECO:0000256" key="5">
    <source>
        <dbReference type="ARBA" id="ARBA00022884"/>
    </source>
</evidence>
<keyword evidence="2" id="KW-0677">Repeat</keyword>
<dbReference type="InterPro" id="IPR003954">
    <property type="entry name" value="RRM_euk-type"/>
</dbReference>
<dbReference type="GO" id="GO:0003677">
    <property type="term" value="F:DNA binding"/>
    <property type="evidence" value="ECO:0007669"/>
    <property type="project" value="UniProtKB-KW"/>
</dbReference>
<dbReference type="FunFam" id="3.30.70.330:FF:000318">
    <property type="entry name" value="Zinc finger CCCH domain-containing protein 5"/>
    <property type="match status" value="1"/>
</dbReference>
<dbReference type="SUPFAM" id="SSF90229">
    <property type="entry name" value="CCCH zinc finger"/>
    <property type="match status" value="1"/>
</dbReference>
<dbReference type="InterPro" id="IPR000504">
    <property type="entry name" value="RRM_dom"/>
</dbReference>
<feature type="compositionally biased region" description="Basic residues" evidence="9">
    <location>
        <begin position="380"/>
        <end position="389"/>
    </location>
</feature>
<dbReference type="EMBL" id="DS985244">
    <property type="protein sequence ID" value="EDV25296.1"/>
    <property type="molecule type" value="Genomic_DNA"/>
</dbReference>
<dbReference type="GO" id="GO:0005681">
    <property type="term" value="C:spliceosomal complex"/>
    <property type="evidence" value="ECO:0000318"/>
    <property type="project" value="GO_Central"/>
</dbReference>